<dbReference type="InterPro" id="IPR057251">
    <property type="entry name" value="FP_C"/>
</dbReference>
<feature type="domain" description="FP protein C-terminal" evidence="2">
    <location>
        <begin position="169"/>
        <end position="219"/>
    </location>
</feature>
<dbReference type="EMBL" id="JAPTSV010000004">
    <property type="protein sequence ID" value="KAJ1528894.1"/>
    <property type="molecule type" value="Genomic_DNA"/>
</dbReference>
<dbReference type="AlphaFoldDB" id="A0AAV7XUS9"/>
<proteinExistence type="predicted"/>
<evidence type="ECO:0000313" key="3">
    <source>
        <dbReference type="EMBL" id="KAJ1528894.1"/>
    </source>
</evidence>
<dbReference type="Proteomes" id="UP001075354">
    <property type="component" value="Chromosome 4"/>
</dbReference>
<name>A0AAV7XUS9_9NEOP</name>
<keyword evidence="4" id="KW-1185">Reference proteome</keyword>
<gene>
    <name evidence="3" type="ORF">ONE63_007263</name>
</gene>
<feature type="coiled-coil region" evidence="1">
    <location>
        <begin position="48"/>
        <end position="75"/>
    </location>
</feature>
<evidence type="ECO:0000259" key="2">
    <source>
        <dbReference type="Pfam" id="PF25298"/>
    </source>
</evidence>
<organism evidence="3 4">
    <name type="scientific">Megalurothrips usitatus</name>
    <name type="common">bean blossom thrips</name>
    <dbReference type="NCBI Taxonomy" id="439358"/>
    <lineage>
        <taxon>Eukaryota</taxon>
        <taxon>Metazoa</taxon>
        <taxon>Ecdysozoa</taxon>
        <taxon>Arthropoda</taxon>
        <taxon>Hexapoda</taxon>
        <taxon>Insecta</taxon>
        <taxon>Pterygota</taxon>
        <taxon>Neoptera</taxon>
        <taxon>Paraneoptera</taxon>
        <taxon>Thysanoptera</taxon>
        <taxon>Terebrantia</taxon>
        <taxon>Thripoidea</taxon>
        <taxon>Thripidae</taxon>
        <taxon>Megalurothrips</taxon>
    </lineage>
</organism>
<reference evidence="3" key="1">
    <citation type="submission" date="2022-12" db="EMBL/GenBank/DDBJ databases">
        <title>Chromosome-level genome assembly of the bean flower thrips Megalurothrips usitatus.</title>
        <authorList>
            <person name="Ma L."/>
            <person name="Liu Q."/>
            <person name="Li H."/>
            <person name="Cai W."/>
        </authorList>
    </citation>
    <scope>NUCLEOTIDE SEQUENCE</scope>
    <source>
        <strain evidence="3">Cailab_2022a</strain>
    </source>
</reference>
<comment type="caution">
    <text evidence="3">The sequence shown here is derived from an EMBL/GenBank/DDBJ whole genome shotgun (WGS) entry which is preliminary data.</text>
</comment>
<dbReference type="Pfam" id="PF25298">
    <property type="entry name" value="Baculo_FP_2nd"/>
    <property type="match status" value="1"/>
</dbReference>
<keyword evidence="1" id="KW-0175">Coiled coil</keyword>
<protein>
    <recommendedName>
        <fullName evidence="2">FP protein C-terminal domain-containing protein</fullName>
    </recommendedName>
</protein>
<evidence type="ECO:0000256" key="1">
    <source>
        <dbReference type="SAM" id="Coils"/>
    </source>
</evidence>
<evidence type="ECO:0000313" key="4">
    <source>
        <dbReference type="Proteomes" id="UP001075354"/>
    </source>
</evidence>
<sequence>MTAADKYMGSASNEVSADNILELKQLVMEMKEELTQSLKGQQFVSDQYDDMKRQIAELVLETRSLNEQVSDLLNQCAEKDKVILMQEERIQHLENHSRNRNIVLTADIEAAHRIPTQKQGMPKPIVVEFTSRKTRDLILTKKRRKDIFNSDVVESREGGKIFIFEHFSPKLMSLKYKGKQVARLHNWKYVWDKKGKLYARKVDNSPVIKIVVEEHLKLIK</sequence>
<accession>A0AAV7XUS9</accession>